<feature type="transmembrane region" description="Helical" evidence="9">
    <location>
        <begin position="188"/>
        <end position="210"/>
    </location>
</feature>
<evidence type="ECO:0000256" key="8">
    <source>
        <dbReference type="SAM" id="MobiDB-lite"/>
    </source>
</evidence>
<keyword evidence="6 9" id="KW-0472">Membrane</keyword>
<gene>
    <name evidence="10" type="ORF">G3N55_05480</name>
</gene>
<comment type="similarity">
    <text evidence="7">Belongs to the glycosyltransferase 87 family.</text>
</comment>
<evidence type="ECO:0000256" key="1">
    <source>
        <dbReference type="ARBA" id="ARBA00004651"/>
    </source>
</evidence>
<name>A0A6N9TLY8_DISTH</name>
<dbReference type="AlphaFoldDB" id="A0A6N9TLY8"/>
<organism evidence="10 11">
    <name type="scientific">Dissulfurirhabdus thermomarina</name>
    <dbReference type="NCBI Taxonomy" id="1765737"/>
    <lineage>
        <taxon>Bacteria</taxon>
        <taxon>Deltaproteobacteria</taxon>
        <taxon>Dissulfurirhabdaceae</taxon>
        <taxon>Dissulfurirhabdus</taxon>
    </lineage>
</organism>
<dbReference type="InterPro" id="IPR018584">
    <property type="entry name" value="GT87"/>
</dbReference>
<comment type="subcellular location">
    <subcellularLocation>
        <location evidence="1">Cell membrane</location>
        <topology evidence="1">Multi-pass membrane protein</topology>
    </subcellularLocation>
</comment>
<evidence type="ECO:0000256" key="9">
    <source>
        <dbReference type="SAM" id="Phobius"/>
    </source>
</evidence>
<protein>
    <submittedName>
        <fullName evidence="10">DUF2029 domain-containing protein</fullName>
    </submittedName>
</protein>
<evidence type="ECO:0000256" key="2">
    <source>
        <dbReference type="ARBA" id="ARBA00022475"/>
    </source>
</evidence>
<dbReference type="GO" id="GO:0016758">
    <property type="term" value="F:hexosyltransferase activity"/>
    <property type="evidence" value="ECO:0007669"/>
    <property type="project" value="InterPro"/>
</dbReference>
<feature type="transmembrane region" description="Helical" evidence="9">
    <location>
        <begin position="231"/>
        <end position="253"/>
    </location>
</feature>
<feature type="transmembrane region" description="Helical" evidence="9">
    <location>
        <begin position="21"/>
        <end position="41"/>
    </location>
</feature>
<dbReference type="GO" id="GO:0005886">
    <property type="term" value="C:plasma membrane"/>
    <property type="evidence" value="ECO:0007669"/>
    <property type="project" value="UniProtKB-SubCell"/>
</dbReference>
<comment type="caution">
    <text evidence="10">The sequence shown here is derived from an EMBL/GenBank/DDBJ whole genome shotgun (WGS) entry which is preliminary data.</text>
</comment>
<evidence type="ECO:0000313" key="10">
    <source>
        <dbReference type="EMBL" id="NDY42292.1"/>
    </source>
</evidence>
<evidence type="ECO:0000313" key="11">
    <source>
        <dbReference type="Proteomes" id="UP000469346"/>
    </source>
</evidence>
<evidence type="ECO:0000256" key="7">
    <source>
        <dbReference type="ARBA" id="ARBA00024033"/>
    </source>
</evidence>
<evidence type="ECO:0000256" key="5">
    <source>
        <dbReference type="ARBA" id="ARBA00022989"/>
    </source>
</evidence>
<evidence type="ECO:0000256" key="4">
    <source>
        <dbReference type="ARBA" id="ARBA00022692"/>
    </source>
</evidence>
<dbReference type="Proteomes" id="UP000469346">
    <property type="component" value="Unassembled WGS sequence"/>
</dbReference>
<feature type="non-terminal residue" evidence="10">
    <location>
        <position position="349"/>
    </location>
</feature>
<keyword evidence="2" id="KW-1003">Cell membrane</keyword>
<evidence type="ECO:0000256" key="3">
    <source>
        <dbReference type="ARBA" id="ARBA00022679"/>
    </source>
</evidence>
<reference evidence="10 11" key="1">
    <citation type="submission" date="2020-02" db="EMBL/GenBank/DDBJ databases">
        <title>Comparative genomics of sulfur disproportionating microorganisms.</title>
        <authorList>
            <person name="Ward L.M."/>
            <person name="Bertran E."/>
            <person name="Johnston D.T."/>
        </authorList>
    </citation>
    <scope>NUCLEOTIDE SEQUENCE [LARGE SCALE GENOMIC DNA]</scope>
    <source>
        <strain evidence="10 11">DSM 100025</strain>
    </source>
</reference>
<keyword evidence="5 9" id="KW-1133">Transmembrane helix</keyword>
<dbReference type="EMBL" id="JAAGRR010000045">
    <property type="protein sequence ID" value="NDY42292.1"/>
    <property type="molecule type" value="Genomic_DNA"/>
</dbReference>
<sequence length="349" mass="36324">MAGPARRDPHRLPARRPGPRAGPWIAGGAALLVLQGAVAVLSPRFGPAVPMALRPIGWFVALQAAAGGAYLWAVLAGPRRGEPGPRMLAWMLAVGLAMRLAAGLTAPVLENDFERYLWDGAVTAAGLNPYAVAPAEARDGGPGWRRLAAVAGDLPARINHPDLKTVYPPTAQAAFALAHLVRPWSLGAWRAVLAAFDLAALGLLALLLRLAGRSPGRLLVYWWNPLLVKEVYNSAHVDVVALPLVLLALLLALRGRPAGTGGVLGLAAGVKLWPALLLPAFLRRAAGGRWSAGAAGGLAFAVAAAVLAVPVVAGGLDPSSGLVAYADRWEMNDGPFMLVLWGWRGLLGS</sequence>
<keyword evidence="3" id="KW-0808">Transferase</keyword>
<feature type="compositionally biased region" description="Basic and acidic residues" evidence="8">
    <location>
        <begin position="1"/>
        <end position="11"/>
    </location>
</feature>
<feature type="transmembrane region" description="Helical" evidence="9">
    <location>
        <begin position="259"/>
        <end position="282"/>
    </location>
</feature>
<accession>A0A6N9TLY8</accession>
<keyword evidence="4 9" id="KW-0812">Transmembrane</keyword>
<feature type="transmembrane region" description="Helical" evidence="9">
    <location>
        <begin position="294"/>
        <end position="313"/>
    </location>
</feature>
<feature type="region of interest" description="Disordered" evidence="8">
    <location>
        <begin position="1"/>
        <end position="20"/>
    </location>
</feature>
<evidence type="ECO:0000256" key="6">
    <source>
        <dbReference type="ARBA" id="ARBA00023136"/>
    </source>
</evidence>
<dbReference type="Pfam" id="PF09594">
    <property type="entry name" value="GT87"/>
    <property type="match status" value="1"/>
</dbReference>
<feature type="transmembrane region" description="Helical" evidence="9">
    <location>
        <begin position="56"/>
        <end position="75"/>
    </location>
</feature>
<feature type="transmembrane region" description="Helical" evidence="9">
    <location>
        <begin position="87"/>
        <end position="109"/>
    </location>
</feature>
<proteinExistence type="inferred from homology"/>
<keyword evidence="11" id="KW-1185">Reference proteome</keyword>
<dbReference type="RefSeq" id="WP_163298436.1">
    <property type="nucleotide sequence ID" value="NZ_JAAGRR010000045.1"/>
</dbReference>